<protein>
    <submittedName>
        <fullName evidence="1">Uncharacterized protein</fullName>
    </submittedName>
</protein>
<accession>A0A6J5P3R5</accession>
<name>A0A6J5P3R5_9CAUD</name>
<dbReference type="EMBL" id="LR796782">
    <property type="protein sequence ID" value="CAB4166469.1"/>
    <property type="molecule type" value="Genomic_DNA"/>
</dbReference>
<reference evidence="1" key="1">
    <citation type="submission" date="2020-04" db="EMBL/GenBank/DDBJ databases">
        <authorList>
            <person name="Chiriac C."/>
            <person name="Salcher M."/>
            <person name="Ghai R."/>
            <person name="Kavagutti S V."/>
        </authorList>
    </citation>
    <scope>NUCLEOTIDE SEQUENCE</scope>
</reference>
<gene>
    <name evidence="1" type="ORF">UFOVP837_27</name>
</gene>
<sequence length="115" mass="12722">MSRKVSAVTTKTTTTKDTILTVPTKNTGLWQLMYIISLTGNDTPKVYWYDVSTNTEYFIVGGKNLGAGDFVRLDGEAEVVLQAGDQIRVQNSSTNTVTYIATVEFIPETAVQFQF</sequence>
<proteinExistence type="predicted"/>
<evidence type="ECO:0000313" key="1">
    <source>
        <dbReference type="EMBL" id="CAB4166469.1"/>
    </source>
</evidence>
<organism evidence="1">
    <name type="scientific">uncultured Caudovirales phage</name>
    <dbReference type="NCBI Taxonomy" id="2100421"/>
    <lineage>
        <taxon>Viruses</taxon>
        <taxon>Duplodnaviria</taxon>
        <taxon>Heunggongvirae</taxon>
        <taxon>Uroviricota</taxon>
        <taxon>Caudoviricetes</taxon>
        <taxon>Peduoviridae</taxon>
        <taxon>Maltschvirus</taxon>
        <taxon>Maltschvirus maltsch</taxon>
    </lineage>
</organism>